<dbReference type="OrthoDB" id="9799230at2"/>
<proteinExistence type="predicted"/>
<keyword evidence="2" id="KW-0325">Glycoprotein</keyword>
<dbReference type="InterPro" id="IPR011042">
    <property type="entry name" value="6-blade_b-propeller_TolB-like"/>
</dbReference>
<keyword evidence="4" id="KW-1185">Reference proteome</keyword>
<dbReference type="RefSeq" id="WP_145367535.1">
    <property type="nucleotide sequence ID" value="NZ_CP036275.1"/>
</dbReference>
<sequence length="385" mass="42804">MTLPSSTSSPRTSRRSFLKVTGSALFLGGVAPAVLGADDKADARAPVIGEGDFRYECIHGWGQVPKKIIWKNTHGVTIDRDGFVYIKHQANAKAPCDTVVVFDPDGNYVRSFGAEFAGGGHGIDIREEEGEQFLYLSDTFNRQVVKCDLNGEWVWKIRYPREPEVYDALNRFRPTNVCFGRDGDFYVGDGYGSHYIHHYDRHARWLRSWGGNGAGAGEMKTPHGQWLDDRPGREPSLVIADRANARLQYFSLEGKPLEILQGVKEPDQVGPMPSTSGADGVSVPTTGVNGISFPADIDIRGEYMLVPDLHARVLIFDGKNQLVANLGYDADWTAHVLDGMKVRRQPSQWQPGRFVHPHDACFDAQGNILVTEWVDAGRVTFMRRV</sequence>
<evidence type="ECO:0000256" key="1">
    <source>
        <dbReference type="ARBA" id="ARBA00022729"/>
    </source>
</evidence>
<gene>
    <name evidence="3" type="ORF">Mal4_12270</name>
</gene>
<dbReference type="PANTHER" id="PTHR10680:SF28">
    <property type="entry name" value="SMP-30_GLUCONOLACTONASE_LRE-LIKE REGION DOMAIN-CONTAINING PROTEIN"/>
    <property type="match status" value="1"/>
</dbReference>
<evidence type="ECO:0000313" key="3">
    <source>
        <dbReference type="EMBL" id="QDU36926.1"/>
    </source>
</evidence>
<dbReference type="PROSITE" id="PS51318">
    <property type="entry name" value="TAT"/>
    <property type="match status" value="1"/>
</dbReference>
<dbReference type="GO" id="GO:0005576">
    <property type="term" value="C:extracellular region"/>
    <property type="evidence" value="ECO:0007669"/>
    <property type="project" value="TreeGrafter"/>
</dbReference>
<name>A0A517Z3A9_9PLAN</name>
<dbReference type="InterPro" id="IPR006311">
    <property type="entry name" value="TAT_signal"/>
</dbReference>
<evidence type="ECO:0000313" key="4">
    <source>
        <dbReference type="Proteomes" id="UP000320496"/>
    </source>
</evidence>
<dbReference type="PANTHER" id="PTHR10680">
    <property type="entry name" value="PEPTIDYL-GLYCINE ALPHA-AMIDATING MONOOXYGENASE"/>
    <property type="match status" value="1"/>
</dbReference>
<dbReference type="KEGG" id="mri:Mal4_12270"/>
<evidence type="ECO:0000256" key="2">
    <source>
        <dbReference type="ARBA" id="ARBA00023180"/>
    </source>
</evidence>
<organism evidence="3 4">
    <name type="scientific">Maioricimonas rarisocia</name>
    <dbReference type="NCBI Taxonomy" id="2528026"/>
    <lineage>
        <taxon>Bacteria</taxon>
        <taxon>Pseudomonadati</taxon>
        <taxon>Planctomycetota</taxon>
        <taxon>Planctomycetia</taxon>
        <taxon>Planctomycetales</taxon>
        <taxon>Planctomycetaceae</taxon>
        <taxon>Maioricimonas</taxon>
    </lineage>
</organism>
<keyword evidence="1" id="KW-0732">Signal</keyword>
<accession>A0A517Z3A9</accession>
<reference evidence="3 4" key="1">
    <citation type="submission" date="2019-02" db="EMBL/GenBank/DDBJ databases">
        <title>Deep-cultivation of Planctomycetes and their phenomic and genomic characterization uncovers novel biology.</title>
        <authorList>
            <person name="Wiegand S."/>
            <person name="Jogler M."/>
            <person name="Boedeker C."/>
            <person name="Pinto D."/>
            <person name="Vollmers J."/>
            <person name="Rivas-Marin E."/>
            <person name="Kohn T."/>
            <person name="Peeters S.H."/>
            <person name="Heuer A."/>
            <person name="Rast P."/>
            <person name="Oberbeckmann S."/>
            <person name="Bunk B."/>
            <person name="Jeske O."/>
            <person name="Meyerdierks A."/>
            <person name="Storesund J.E."/>
            <person name="Kallscheuer N."/>
            <person name="Luecker S."/>
            <person name="Lage O.M."/>
            <person name="Pohl T."/>
            <person name="Merkel B.J."/>
            <person name="Hornburger P."/>
            <person name="Mueller R.-W."/>
            <person name="Bruemmer F."/>
            <person name="Labrenz M."/>
            <person name="Spormann A.M."/>
            <person name="Op den Camp H."/>
            <person name="Overmann J."/>
            <person name="Amann R."/>
            <person name="Jetten M.S.M."/>
            <person name="Mascher T."/>
            <person name="Medema M.H."/>
            <person name="Devos D.P."/>
            <person name="Kaster A.-K."/>
            <person name="Ovreas L."/>
            <person name="Rohde M."/>
            <person name="Galperin M.Y."/>
            <person name="Jogler C."/>
        </authorList>
    </citation>
    <scope>NUCLEOTIDE SEQUENCE [LARGE SCALE GENOMIC DNA]</scope>
    <source>
        <strain evidence="3 4">Mal4</strain>
    </source>
</reference>
<dbReference type="EMBL" id="CP036275">
    <property type="protein sequence ID" value="QDU36926.1"/>
    <property type="molecule type" value="Genomic_DNA"/>
</dbReference>
<dbReference type="Gene3D" id="2.120.10.30">
    <property type="entry name" value="TolB, C-terminal domain"/>
    <property type="match status" value="1"/>
</dbReference>
<dbReference type="Proteomes" id="UP000320496">
    <property type="component" value="Chromosome"/>
</dbReference>
<protein>
    <submittedName>
        <fullName evidence="3">NHL repeat protein</fullName>
    </submittedName>
</protein>
<dbReference type="AlphaFoldDB" id="A0A517Z3A9"/>
<dbReference type="SUPFAM" id="SSF63829">
    <property type="entry name" value="Calcium-dependent phosphotriesterase"/>
    <property type="match status" value="1"/>
</dbReference>